<protein>
    <recommendedName>
        <fullName evidence="2">NADP-dependent oxidoreductase domain-containing protein</fullName>
    </recommendedName>
</protein>
<evidence type="ECO:0000256" key="1">
    <source>
        <dbReference type="ARBA" id="ARBA00023002"/>
    </source>
</evidence>
<organism evidence="3 4">
    <name type="scientific">Knufia peltigerae</name>
    <dbReference type="NCBI Taxonomy" id="1002370"/>
    <lineage>
        <taxon>Eukaryota</taxon>
        <taxon>Fungi</taxon>
        <taxon>Dikarya</taxon>
        <taxon>Ascomycota</taxon>
        <taxon>Pezizomycotina</taxon>
        <taxon>Eurotiomycetes</taxon>
        <taxon>Chaetothyriomycetidae</taxon>
        <taxon>Chaetothyriales</taxon>
        <taxon>Trichomeriaceae</taxon>
        <taxon>Knufia</taxon>
    </lineage>
</organism>
<dbReference type="GO" id="GO:0016491">
    <property type="term" value="F:oxidoreductase activity"/>
    <property type="evidence" value="ECO:0007669"/>
    <property type="project" value="UniProtKB-KW"/>
</dbReference>
<dbReference type="InterPro" id="IPR036812">
    <property type="entry name" value="NAD(P)_OxRdtase_dom_sf"/>
</dbReference>
<dbReference type="InterPro" id="IPR050791">
    <property type="entry name" value="Aldo-Keto_reductase"/>
</dbReference>
<dbReference type="PANTHER" id="PTHR43625:SF78">
    <property type="entry name" value="PYRIDOXAL REDUCTASE-RELATED"/>
    <property type="match status" value="1"/>
</dbReference>
<dbReference type="CDD" id="cd19077">
    <property type="entry name" value="AKR_AKR8A1-2"/>
    <property type="match status" value="1"/>
</dbReference>
<keyword evidence="1" id="KW-0560">Oxidoreductase</keyword>
<sequence length="333" mass="35971">MPELVGKKIGATGFGLMGLPARTPPLPESQIFETLRATLETGCNFWNAGEFYGTPERNTQTMMASYFRKYPEDAAKVVLSVKGAFVWGAMVGDGRPEAIKASVDKILHDLAGTKSIDIFEMARVDPTTPLEVSLEYLEEEYVKKGVIKGIALSEVSAATIRRAASITTVVAVEVELSLWSTHVLHNGVAAACADLNIPLVAYSPLGQGTLTGRIKSVDDDLGPDDPRRTLYPRFQPETWQVNLRLVNQVEALAERKGCTPAQLALAWVRGLAGKPGMPDVVVPIPGSTTAGRVRENAVDEIVLTPDEMAAIDDILANFTVVGRRYPDNIPIDG</sequence>
<name>A0AA38Y1D9_9EURO</name>
<dbReference type="InterPro" id="IPR023210">
    <property type="entry name" value="NADP_OxRdtase_dom"/>
</dbReference>
<reference evidence="3" key="1">
    <citation type="submission" date="2022-10" db="EMBL/GenBank/DDBJ databases">
        <title>Culturing micro-colonial fungi from biological soil crusts in the Mojave desert and describing Neophaeococcomyces mojavensis, and introducing the new genera and species Taxawa tesnikishii.</title>
        <authorList>
            <person name="Kurbessoian T."/>
            <person name="Stajich J.E."/>
        </authorList>
    </citation>
    <scope>NUCLEOTIDE SEQUENCE</scope>
    <source>
        <strain evidence="3">TK_35</strain>
    </source>
</reference>
<proteinExistence type="predicted"/>
<gene>
    <name evidence="3" type="ORF">H2204_007657</name>
</gene>
<dbReference type="GO" id="GO:0005737">
    <property type="term" value="C:cytoplasm"/>
    <property type="evidence" value="ECO:0007669"/>
    <property type="project" value="TreeGrafter"/>
</dbReference>
<evidence type="ECO:0000259" key="2">
    <source>
        <dbReference type="Pfam" id="PF00248"/>
    </source>
</evidence>
<dbReference type="AlphaFoldDB" id="A0AA38Y1D9"/>
<dbReference type="Gene3D" id="3.20.20.100">
    <property type="entry name" value="NADP-dependent oxidoreductase domain"/>
    <property type="match status" value="1"/>
</dbReference>
<dbReference type="Proteomes" id="UP001172681">
    <property type="component" value="Unassembled WGS sequence"/>
</dbReference>
<comment type="caution">
    <text evidence="3">The sequence shown here is derived from an EMBL/GenBank/DDBJ whole genome shotgun (WGS) entry which is preliminary data.</text>
</comment>
<evidence type="ECO:0000313" key="4">
    <source>
        <dbReference type="Proteomes" id="UP001172681"/>
    </source>
</evidence>
<keyword evidence="4" id="KW-1185">Reference proteome</keyword>
<dbReference type="SUPFAM" id="SSF51430">
    <property type="entry name" value="NAD(P)-linked oxidoreductase"/>
    <property type="match status" value="1"/>
</dbReference>
<dbReference type="Pfam" id="PF00248">
    <property type="entry name" value="Aldo_ket_red"/>
    <property type="match status" value="1"/>
</dbReference>
<dbReference type="PANTHER" id="PTHR43625">
    <property type="entry name" value="AFLATOXIN B1 ALDEHYDE REDUCTASE"/>
    <property type="match status" value="1"/>
</dbReference>
<evidence type="ECO:0000313" key="3">
    <source>
        <dbReference type="EMBL" id="KAJ9632782.1"/>
    </source>
</evidence>
<feature type="domain" description="NADP-dependent oxidoreductase" evidence="2">
    <location>
        <begin position="13"/>
        <end position="315"/>
    </location>
</feature>
<accession>A0AA38Y1D9</accession>
<dbReference type="EMBL" id="JAPDRN010000053">
    <property type="protein sequence ID" value="KAJ9632782.1"/>
    <property type="molecule type" value="Genomic_DNA"/>
</dbReference>